<feature type="region of interest" description="Disordered" evidence="1">
    <location>
        <begin position="114"/>
        <end position="133"/>
    </location>
</feature>
<dbReference type="AlphaFoldDB" id="A0A843UBE4"/>
<protein>
    <submittedName>
        <fullName evidence="2">Uncharacterized protein</fullName>
    </submittedName>
</protein>
<dbReference type="OrthoDB" id="1916282at2759"/>
<dbReference type="Proteomes" id="UP000652761">
    <property type="component" value="Unassembled WGS sequence"/>
</dbReference>
<dbReference type="PANTHER" id="PTHR33148:SF33">
    <property type="entry name" value="DUF4228 DOMAIN PROTEIN"/>
    <property type="match status" value="1"/>
</dbReference>
<keyword evidence="3" id="KW-1185">Reference proteome</keyword>
<evidence type="ECO:0000256" key="1">
    <source>
        <dbReference type="SAM" id="MobiDB-lite"/>
    </source>
</evidence>
<reference evidence="2" key="1">
    <citation type="submission" date="2017-07" db="EMBL/GenBank/DDBJ databases">
        <title>Taro Niue Genome Assembly and Annotation.</title>
        <authorList>
            <person name="Atibalentja N."/>
            <person name="Keating K."/>
            <person name="Fields C.J."/>
        </authorList>
    </citation>
    <scope>NUCLEOTIDE SEQUENCE</scope>
    <source>
        <strain evidence="2">Niue_2</strain>
        <tissue evidence="2">Leaf</tissue>
    </source>
</reference>
<comment type="caution">
    <text evidence="2">The sequence shown here is derived from an EMBL/GenBank/DDBJ whole genome shotgun (WGS) entry which is preliminary data.</text>
</comment>
<sequence>MGNCNVTGGNMVGCSLRGGTGAAGCSAHRAAAVLAPRHRAGARVRVRVMADSGRVTEFDAPIQAGDVLAGHPRHGVFRVGDVSSPLPCREQLQSGRLYYLLPLDQKRAAPTPQAIEVGDNGQPRRPAASKVEPWPELGGSLEVLTPPMKGVWRIKLVMSAEQLAGILAEQDNTEALIERMRMLACRAEAMATAQAKQQGAAARKAPPALSTLSHAHHTLLRLNEAKLTAEERMG</sequence>
<dbReference type="Pfam" id="PF14009">
    <property type="entry name" value="PADRE"/>
    <property type="match status" value="1"/>
</dbReference>
<accession>A0A843UBE4</accession>
<gene>
    <name evidence="2" type="ORF">Taro_013283</name>
</gene>
<dbReference type="PANTHER" id="PTHR33148">
    <property type="entry name" value="PLASTID MOVEMENT IMPAIRED PROTEIN-RELATED"/>
    <property type="match status" value="1"/>
</dbReference>
<dbReference type="EMBL" id="NMUH01000529">
    <property type="protein sequence ID" value="MQL80825.1"/>
    <property type="molecule type" value="Genomic_DNA"/>
</dbReference>
<proteinExistence type="predicted"/>
<dbReference type="InterPro" id="IPR025322">
    <property type="entry name" value="PADRE_dom"/>
</dbReference>
<evidence type="ECO:0000313" key="3">
    <source>
        <dbReference type="Proteomes" id="UP000652761"/>
    </source>
</evidence>
<name>A0A843UBE4_COLES</name>
<evidence type="ECO:0000313" key="2">
    <source>
        <dbReference type="EMBL" id="MQL80825.1"/>
    </source>
</evidence>
<organism evidence="2 3">
    <name type="scientific">Colocasia esculenta</name>
    <name type="common">Wild taro</name>
    <name type="synonym">Arum esculentum</name>
    <dbReference type="NCBI Taxonomy" id="4460"/>
    <lineage>
        <taxon>Eukaryota</taxon>
        <taxon>Viridiplantae</taxon>
        <taxon>Streptophyta</taxon>
        <taxon>Embryophyta</taxon>
        <taxon>Tracheophyta</taxon>
        <taxon>Spermatophyta</taxon>
        <taxon>Magnoliopsida</taxon>
        <taxon>Liliopsida</taxon>
        <taxon>Araceae</taxon>
        <taxon>Aroideae</taxon>
        <taxon>Colocasieae</taxon>
        <taxon>Colocasia</taxon>
    </lineage>
</organism>